<dbReference type="Gene3D" id="3.30.1490.20">
    <property type="entry name" value="ATP-grasp fold, A domain"/>
    <property type="match status" value="1"/>
</dbReference>
<dbReference type="SUPFAM" id="SSF51735">
    <property type="entry name" value="NAD(P)-binding Rossmann-fold domains"/>
    <property type="match status" value="1"/>
</dbReference>
<dbReference type="InterPro" id="IPR016102">
    <property type="entry name" value="Succinyl-CoA_synth-like"/>
</dbReference>
<dbReference type="Proteomes" id="UP001500804">
    <property type="component" value="Unassembled WGS sequence"/>
</dbReference>
<dbReference type="Gene3D" id="3.40.50.261">
    <property type="entry name" value="Succinyl-CoA synthetase domains"/>
    <property type="match status" value="2"/>
</dbReference>
<dbReference type="Pfam" id="PF13380">
    <property type="entry name" value="CoA_binding_2"/>
    <property type="match status" value="1"/>
</dbReference>
<comment type="caution">
    <text evidence="5">The sequence shown here is derived from an EMBL/GenBank/DDBJ whole genome shotgun (WGS) entry which is preliminary data.</text>
</comment>
<dbReference type="SUPFAM" id="SSF55729">
    <property type="entry name" value="Acyl-CoA N-acyltransferases (Nat)"/>
    <property type="match status" value="1"/>
</dbReference>
<protein>
    <submittedName>
        <fullName evidence="5">Bifunctional GNAT family N-acetyltransferase/acetate--CoA ligase family protein</fullName>
    </submittedName>
</protein>
<dbReference type="Gene3D" id="3.30.470.20">
    <property type="entry name" value="ATP-grasp fold, B domain"/>
    <property type="match status" value="1"/>
</dbReference>
<sequence length="911" mass="95978">MTTSSGTTGGGTAPAVSGPGYPQHWEADVVATDGGIVHLRPIVPGDAEALLRFHQSLSERTRYLRYFGPYPRIPPRDLERFTTVDHRTRVALICLLGDEIIAVGRYEGLGPGPDGRVEAAEVAFVARDDHQRRGLGSILLEHLAAAARENGLRRFEAEVLVENHQMVRVFRDAGYQVSREFAEGVLHLEFDIDPTERSLAVRDSREQRAEARSVHNALHPTSVAVIGASTEPSKIGHAVLANLLRGNFTGPVYPVNPATRSVRGVRAYASVTEIPDEVDLAVVAVPAANIDEVMDSCLEKGVTTLVVVSAGFADVGGSGVVAERRLVSEARAHGMRVIGPNALGVVNNDPAVRLNATLAPDLPGAGRVGFFSQSGALGIAILAAAKERGLGLSTFVSAGNRADLSGNDLLQYWQTDPNTDVVLLYLETFGNPRKFARLARRLARTKPIVAVKSGRHSGPTAALAARAAPIDEASVRALFEQAGVIRVETLSQLFDTALLLAYQPLPAGPRVAVVGNSSALGVLVADALLDGGMELAGPPVDVGTAAPPEEFAAAVARAIRDDPAQEAGHDEASRADALIAVFVPPVAIPGAAYARALREAVAGSDKPVAAVFLAAEGVPVELSVEREDGSPGPGSVPSYPSPERAAAALARVSRYAQWRARPVGEFVSPAGIDAERARALVARLGAARPHRLGDGETVELLGCYGVAVTDFRMVSDADAAVAAAEELGYPVAIKAVGDRWRHRTDQAGVRLDLDAPSGVRRAHTDLARLTGQSEVYVQRMAPKGISCVLEIVDDPSFGSLLSFGLSGMATELLGDRAFRVVPVSDQDAAALVRAPRAAPLLAGYRGTEPVDLAALEDLVLRVGRIAEDLPQVRSLVLDPVLTSAEGAFVTGARIVLGPPPTRRDSGPRRLP</sequence>
<feature type="domain" description="N-acetyltransferase" evidence="4">
    <location>
        <begin position="37"/>
        <end position="193"/>
    </location>
</feature>
<dbReference type="SMART" id="SM00881">
    <property type="entry name" value="CoA_binding"/>
    <property type="match status" value="1"/>
</dbReference>
<dbReference type="InterPro" id="IPR000182">
    <property type="entry name" value="GNAT_dom"/>
</dbReference>
<keyword evidence="6" id="KW-1185">Reference proteome</keyword>
<dbReference type="GO" id="GO:0016874">
    <property type="term" value="F:ligase activity"/>
    <property type="evidence" value="ECO:0007669"/>
    <property type="project" value="UniProtKB-KW"/>
</dbReference>
<evidence type="ECO:0000313" key="6">
    <source>
        <dbReference type="Proteomes" id="UP001500804"/>
    </source>
</evidence>
<name>A0ABP9P0Y9_9PSEU</name>
<dbReference type="InterPro" id="IPR011761">
    <property type="entry name" value="ATP-grasp"/>
</dbReference>
<dbReference type="Pfam" id="PF00583">
    <property type="entry name" value="Acetyltransf_1"/>
    <property type="match status" value="1"/>
</dbReference>
<dbReference type="PANTHER" id="PTHR42793:SF1">
    <property type="entry name" value="PEPTIDYL-LYSINE N-ACETYLTRANSFERASE PATZ"/>
    <property type="match status" value="1"/>
</dbReference>
<evidence type="ECO:0000259" key="4">
    <source>
        <dbReference type="PROSITE" id="PS51186"/>
    </source>
</evidence>
<dbReference type="Pfam" id="PF13549">
    <property type="entry name" value="ATP-grasp_5"/>
    <property type="match status" value="1"/>
</dbReference>
<dbReference type="SUPFAM" id="SSF56059">
    <property type="entry name" value="Glutathione synthetase ATP-binding domain-like"/>
    <property type="match status" value="1"/>
</dbReference>
<keyword evidence="1" id="KW-0067">ATP-binding</keyword>
<dbReference type="InterPro" id="IPR013815">
    <property type="entry name" value="ATP_grasp_subdomain_1"/>
</dbReference>
<dbReference type="PROSITE" id="PS50975">
    <property type="entry name" value="ATP_GRASP"/>
    <property type="match status" value="1"/>
</dbReference>
<keyword evidence="1" id="KW-0547">Nucleotide-binding</keyword>
<dbReference type="Pfam" id="PF13607">
    <property type="entry name" value="Succ_CoA_lig"/>
    <property type="match status" value="1"/>
</dbReference>
<dbReference type="Gene3D" id="3.40.50.720">
    <property type="entry name" value="NAD(P)-binding Rossmann-like Domain"/>
    <property type="match status" value="1"/>
</dbReference>
<evidence type="ECO:0000256" key="1">
    <source>
        <dbReference type="PROSITE-ProRule" id="PRU00409"/>
    </source>
</evidence>
<dbReference type="CDD" id="cd04301">
    <property type="entry name" value="NAT_SF"/>
    <property type="match status" value="1"/>
</dbReference>
<dbReference type="EMBL" id="BAABJO010000040">
    <property type="protein sequence ID" value="GAA5138290.1"/>
    <property type="molecule type" value="Genomic_DNA"/>
</dbReference>
<dbReference type="PANTHER" id="PTHR42793">
    <property type="entry name" value="COA BINDING DOMAIN CONTAINING PROTEIN"/>
    <property type="match status" value="1"/>
</dbReference>
<reference evidence="6" key="1">
    <citation type="journal article" date="2019" name="Int. J. Syst. Evol. Microbiol.">
        <title>The Global Catalogue of Microorganisms (GCM) 10K type strain sequencing project: providing services to taxonomists for standard genome sequencing and annotation.</title>
        <authorList>
            <consortium name="The Broad Institute Genomics Platform"/>
            <consortium name="The Broad Institute Genome Sequencing Center for Infectious Disease"/>
            <person name="Wu L."/>
            <person name="Ma J."/>
        </authorList>
    </citation>
    <scope>NUCLEOTIDE SEQUENCE [LARGE SCALE GENOMIC DNA]</scope>
    <source>
        <strain evidence="6">JCM 18302</strain>
    </source>
</reference>
<dbReference type="PROSITE" id="PS51186">
    <property type="entry name" value="GNAT"/>
    <property type="match status" value="1"/>
</dbReference>
<evidence type="ECO:0000313" key="5">
    <source>
        <dbReference type="EMBL" id="GAA5138290.1"/>
    </source>
</evidence>
<evidence type="ECO:0000256" key="2">
    <source>
        <dbReference type="SAM" id="MobiDB-lite"/>
    </source>
</evidence>
<dbReference type="Gene3D" id="3.40.630.30">
    <property type="match status" value="1"/>
</dbReference>
<evidence type="ECO:0000259" key="3">
    <source>
        <dbReference type="PROSITE" id="PS50975"/>
    </source>
</evidence>
<organism evidence="5 6">
    <name type="scientific">Pseudonocardia adelaidensis</name>
    <dbReference type="NCBI Taxonomy" id="648754"/>
    <lineage>
        <taxon>Bacteria</taxon>
        <taxon>Bacillati</taxon>
        <taxon>Actinomycetota</taxon>
        <taxon>Actinomycetes</taxon>
        <taxon>Pseudonocardiales</taxon>
        <taxon>Pseudonocardiaceae</taxon>
        <taxon>Pseudonocardia</taxon>
    </lineage>
</organism>
<feature type="region of interest" description="Disordered" evidence="2">
    <location>
        <begin position="1"/>
        <end position="20"/>
    </location>
</feature>
<dbReference type="InterPro" id="IPR036291">
    <property type="entry name" value="NAD(P)-bd_dom_sf"/>
</dbReference>
<dbReference type="InterPro" id="IPR032875">
    <property type="entry name" value="Succ_CoA_lig_flav_dom"/>
</dbReference>
<dbReference type="InterPro" id="IPR003781">
    <property type="entry name" value="CoA-bd"/>
</dbReference>
<feature type="domain" description="ATP-grasp" evidence="3">
    <location>
        <begin position="698"/>
        <end position="735"/>
    </location>
</feature>
<dbReference type="SUPFAM" id="SSF52210">
    <property type="entry name" value="Succinyl-CoA synthetase domains"/>
    <property type="match status" value="2"/>
</dbReference>
<dbReference type="InterPro" id="IPR016181">
    <property type="entry name" value="Acyl_CoA_acyltransferase"/>
</dbReference>
<keyword evidence="5" id="KW-0436">Ligase</keyword>
<proteinExistence type="predicted"/>
<accession>A0ABP9P0Y9</accession>
<gene>
    <name evidence="5" type="ORF">GCM10023320_72420</name>
</gene>
<dbReference type="RefSeq" id="WP_345611542.1">
    <property type="nucleotide sequence ID" value="NZ_BAABJO010000040.1"/>
</dbReference>